<evidence type="ECO:0000313" key="5">
    <source>
        <dbReference type="Proteomes" id="UP000271974"/>
    </source>
</evidence>
<dbReference type="EMBL" id="RQTK01000071">
    <property type="protein sequence ID" value="RUS88913.1"/>
    <property type="molecule type" value="Genomic_DNA"/>
</dbReference>
<keyword evidence="2" id="KW-1133">Transmembrane helix</keyword>
<dbReference type="PANTHER" id="PTHR45725:SF1">
    <property type="entry name" value="DISHEVELLED ASSOCIATED ACTIVATOR OF MORPHOGENESIS, ISOFORM D"/>
    <property type="match status" value="1"/>
</dbReference>
<feature type="signal peptide" evidence="3">
    <location>
        <begin position="1"/>
        <end position="36"/>
    </location>
</feature>
<dbReference type="PANTHER" id="PTHR45725">
    <property type="entry name" value="FORMIN HOMOLOGY 2 FAMILY MEMBER"/>
    <property type="match status" value="1"/>
</dbReference>
<organism evidence="4 5">
    <name type="scientific">Elysia chlorotica</name>
    <name type="common">Eastern emerald elysia</name>
    <name type="synonym">Sea slug</name>
    <dbReference type="NCBI Taxonomy" id="188477"/>
    <lineage>
        <taxon>Eukaryota</taxon>
        <taxon>Metazoa</taxon>
        <taxon>Spiralia</taxon>
        <taxon>Lophotrochozoa</taxon>
        <taxon>Mollusca</taxon>
        <taxon>Gastropoda</taxon>
        <taxon>Heterobranchia</taxon>
        <taxon>Euthyneura</taxon>
        <taxon>Panpulmonata</taxon>
        <taxon>Sacoglossa</taxon>
        <taxon>Placobranchoidea</taxon>
        <taxon>Plakobranchidae</taxon>
        <taxon>Elysia</taxon>
    </lineage>
</organism>
<keyword evidence="5" id="KW-1185">Reference proteome</keyword>
<keyword evidence="2" id="KW-0812">Transmembrane</keyword>
<proteinExistence type="predicted"/>
<feature type="chain" id="PRO_5018596671" evidence="3">
    <location>
        <begin position="37"/>
        <end position="774"/>
    </location>
</feature>
<evidence type="ECO:0000256" key="3">
    <source>
        <dbReference type="SAM" id="SignalP"/>
    </source>
</evidence>
<dbReference type="OrthoDB" id="6106920at2759"/>
<accession>A0A3S0ZY51</accession>
<feature type="region of interest" description="Disordered" evidence="1">
    <location>
        <begin position="84"/>
        <end position="109"/>
    </location>
</feature>
<evidence type="ECO:0000256" key="2">
    <source>
        <dbReference type="SAM" id="Phobius"/>
    </source>
</evidence>
<dbReference type="InterPro" id="IPR051425">
    <property type="entry name" value="Formin_Homology"/>
</dbReference>
<dbReference type="AlphaFoldDB" id="A0A3S0ZY51"/>
<feature type="region of interest" description="Disordered" evidence="1">
    <location>
        <begin position="476"/>
        <end position="646"/>
    </location>
</feature>
<comment type="caution">
    <text evidence="4">The sequence shown here is derived from an EMBL/GenBank/DDBJ whole genome shotgun (WGS) entry which is preliminary data.</text>
</comment>
<feature type="compositionally biased region" description="Polar residues" evidence="1">
    <location>
        <begin position="498"/>
        <end position="508"/>
    </location>
</feature>
<feature type="transmembrane region" description="Helical" evidence="2">
    <location>
        <begin position="655"/>
        <end position="678"/>
    </location>
</feature>
<name>A0A3S0ZY51_ELYCH</name>
<sequence>MCVPVRPTGRSTLWMSRLRQLVVMVYILTTTHGVWAQGQSPTIVATATAALPSVPSPTLAAAAAATTTAATGQQSQLGADYDYVESVPGVPDVPPQTGQQPKAPAAATSAPPDYGGLFYPLYGEPSPKDVQAPARSAGVKVPNQPGTGVLAPPQANLMIGQQQWGGRGEQAEWLRERLRKIYKFRGNNPMPLAELQVLQQQFPGVNVTQLYNSYGMFGEDGYRGYNNYGVYGEDGYRGYNSYGMFGEDGYRGYNNYGVYGEDGYRGYNNYGMFGEGGYRGGFGGRYGGGYGEGYGEDSFYYNGTWYPSYELDDWYYHNGTWHPSMGDWEDGYFHNGTWYPGLGEMDEWYYHNGTWYPSMGDWEDGYFHNGTWYPGLEGMEDGYYYNGTWYPGWGDAEDGYFYNGTWYPGYEAEDAYEREGPEQEDLMWWQLHHPRWSGQGGGPVLNRPPYAQVPPLSMPGADPSAARLQLLQRLRPGPNMDNYASQFQRQSGPGAFSFLSNYQKTNGLQPRPVDSGSKPPAPPTPAQRNVPGRPVALPVVNPDSARGRQQLQPRPPPPGYVPRASRGSTTGPRSERLMGGSGGRPPPPLPPFGRRYPGEAPPQWNQPNGPPRPGVPGGPPQPGPMPQAAPAGGGSPSVQSRPASPLDPYRNSATVTLGIVLACLVGLALVVLPLLCLLHKYRHEKRVKKRTFLRRAEHGSIDEGIMDAMVMSELGERRGSRVAKLGGPGGRSVWKGGRKAGGRDRGGAIPELQPLDTMASRPDRDLAGLYSYIP</sequence>
<feature type="compositionally biased region" description="Polar residues" evidence="1">
    <location>
        <begin position="482"/>
        <end position="491"/>
    </location>
</feature>
<evidence type="ECO:0000256" key="1">
    <source>
        <dbReference type="SAM" id="MobiDB-lite"/>
    </source>
</evidence>
<gene>
    <name evidence="4" type="ORF">EGW08_003352</name>
</gene>
<reference evidence="4 5" key="1">
    <citation type="submission" date="2019-01" db="EMBL/GenBank/DDBJ databases">
        <title>A draft genome assembly of the solar-powered sea slug Elysia chlorotica.</title>
        <authorList>
            <person name="Cai H."/>
            <person name="Li Q."/>
            <person name="Fang X."/>
            <person name="Li J."/>
            <person name="Curtis N.E."/>
            <person name="Altenburger A."/>
            <person name="Shibata T."/>
            <person name="Feng M."/>
            <person name="Maeda T."/>
            <person name="Schwartz J.A."/>
            <person name="Shigenobu S."/>
            <person name="Lundholm N."/>
            <person name="Nishiyama T."/>
            <person name="Yang H."/>
            <person name="Hasebe M."/>
            <person name="Li S."/>
            <person name="Pierce S.K."/>
            <person name="Wang J."/>
        </authorList>
    </citation>
    <scope>NUCLEOTIDE SEQUENCE [LARGE SCALE GENOMIC DNA]</scope>
    <source>
        <strain evidence="4">EC2010</strain>
        <tissue evidence="4">Whole organism of an adult</tissue>
    </source>
</reference>
<feature type="compositionally biased region" description="Pro residues" evidence="1">
    <location>
        <begin position="608"/>
        <end position="627"/>
    </location>
</feature>
<keyword evidence="3" id="KW-0732">Signal</keyword>
<evidence type="ECO:0000313" key="4">
    <source>
        <dbReference type="EMBL" id="RUS88913.1"/>
    </source>
</evidence>
<feature type="region of interest" description="Disordered" evidence="1">
    <location>
        <begin position="733"/>
        <end position="762"/>
    </location>
</feature>
<dbReference type="Proteomes" id="UP000271974">
    <property type="component" value="Unassembled WGS sequence"/>
</dbReference>
<protein>
    <submittedName>
        <fullName evidence="4">Uncharacterized protein</fullName>
    </submittedName>
</protein>
<keyword evidence="2" id="KW-0472">Membrane</keyword>